<feature type="signal peptide" evidence="1">
    <location>
        <begin position="1"/>
        <end position="26"/>
    </location>
</feature>
<evidence type="ECO:0000256" key="1">
    <source>
        <dbReference type="SAM" id="SignalP"/>
    </source>
</evidence>
<comment type="caution">
    <text evidence="2">The sequence shown here is derived from an EMBL/GenBank/DDBJ whole genome shotgun (WGS) entry which is preliminary data.</text>
</comment>
<sequence>MNGRCGRLGCMMIILFFLTASSPVLFGRPHQHEVRTARIRSNATTVDDNKVTVIFCLKRYCYTKPPQDLYCCLPTDLCYKTESDCRASCPNCNPKCPA</sequence>
<name>A0A921V039_SORBI</name>
<accession>A0A921V039</accession>
<dbReference type="EMBL" id="CM027680">
    <property type="protein sequence ID" value="KAG0550183.1"/>
    <property type="molecule type" value="Genomic_DNA"/>
</dbReference>
<proteinExistence type="predicted"/>
<evidence type="ECO:0000313" key="3">
    <source>
        <dbReference type="Proteomes" id="UP000807115"/>
    </source>
</evidence>
<organism evidence="2 3">
    <name type="scientific">Sorghum bicolor</name>
    <name type="common">Sorghum</name>
    <name type="synonym">Sorghum vulgare</name>
    <dbReference type="NCBI Taxonomy" id="4558"/>
    <lineage>
        <taxon>Eukaryota</taxon>
        <taxon>Viridiplantae</taxon>
        <taxon>Streptophyta</taxon>
        <taxon>Embryophyta</taxon>
        <taxon>Tracheophyta</taxon>
        <taxon>Spermatophyta</taxon>
        <taxon>Magnoliopsida</taxon>
        <taxon>Liliopsida</taxon>
        <taxon>Poales</taxon>
        <taxon>Poaceae</taxon>
        <taxon>PACMAD clade</taxon>
        <taxon>Panicoideae</taxon>
        <taxon>Andropogonodae</taxon>
        <taxon>Andropogoneae</taxon>
        <taxon>Sorghinae</taxon>
        <taxon>Sorghum</taxon>
    </lineage>
</organism>
<dbReference type="Proteomes" id="UP000807115">
    <property type="component" value="Chromosome 1"/>
</dbReference>
<reference evidence="2" key="1">
    <citation type="journal article" date="2019" name="BMC Genomics">
        <title>A new reference genome for Sorghum bicolor reveals high levels of sequence similarity between sweet and grain genotypes: implications for the genetics of sugar metabolism.</title>
        <authorList>
            <person name="Cooper E.A."/>
            <person name="Brenton Z.W."/>
            <person name="Flinn B.S."/>
            <person name="Jenkins J."/>
            <person name="Shu S."/>
            <person name="Flowers D."/>
            <person name="Luo F."/>
            <person name="Wang Y."/>
            <person name="Xia P."/>
            <person name="Barry K."/>
            <person name="Daum C."/>
            <person name="Lipzen A."/>
            <person name="Yoshinaga Y."/>
            <person name="Schmutz J."/>
            <person name="Saski C."/>
            <person name="Vermerris W."/>
            <person name="Kresovich S."/>
        </authorList>
    </citation>
    <scope>NUCLEOTIDE SEQUENCE</scope>
</reference>
<evidence type="ECO:0008006" key="4">
    <source>
        <dbReference type="Google" id="ProtNLM"/>
    </source>
</evidence>
<keyword evidence="1" id="KW-0732">Signal</keyword>
<protein>
    <recommendedName>
        <fullName evidence="4">4Fe-4S ferredoxin-type domain-containing protein</fullName>
    </recommendedName>
</protein>
<gene>
    <name evidence="2" type="ORF">BDA96_01G317400</name>
</gene>
<reference evidence="2" key="2">
    <citation type="submission" date="2020-10" db="EMBL/GenBank/DDBJ databases">
        <authorList>
            <person name="Cooper E.A."/>
            <person name="Brenton Z.W."/>
            <person name="Flinn B.S."/>
            <person name="Jenkins J."/>
            <person name="Shu S."/>
            <person name="Flowers D."/>
            <person name="Luo F."/>
            <person name="Wang Y."/>
            <person name="Xia P."/>
            <person name="Barry K."/>
            <person name="Daum C."/>
            <person name="Lipzen A."/>
            <person name="Yoshinaga Y."/>
            <person name="Schmutz J."/>
            <person name="Saski C."/>
            <person name="Vermerris W."/>
            <person name="Kresovich S."/>
        </authorList>
    </citation>
    <scope>NUCLEOTIDE SEQUENCE</scope>
</reference>
<dbReference type="AlphaFoldDB" id="A0A921V039"/>
<evidence type="ECO:0000313" key="2">
    <source>
        <dbReference type="EMBL" id="KAG0550183.1"/>
    </source>
</evidence>
<feature type="chain" id="PRO_5037019451" description="4Fe-4S ferredoxin-type domain-containing protein" evidence="1">
    <location>
        <begin position="27"/>
        <end position="98"/>
    </location>
</feature>